<dbReference type="GO" id="GO:0008270">
    <property type="term" value="F:zinc ion binding"/>
    <property type="evidence" value="ECO:0007669"/>
    <property type="project" value="TreeGrafter"/>
</dbReference>
<dbReference type="GO" id="GO:0005829">
    <property type="term" value="C:cytosol"/>
    <property type="evidence" value="ECO:0007669"/>
    <property type="project" value="TreeGrafter"/>
</dbReference>
<dbReference type="Proteomes" id="UP000032679">
    <property type="component" value="Unassembled WGS sequence"/>
</dbReference>
<feature type="binding site" evidence="7">
    <location>
        <position position="120"/>
    </location>
    <ligand>
        <name>Zn(2+)</name>
        <dbReference type="ChEBI" id="CHEBI:29105"/>
    </ligand>
</feature>
<evidence type="ECO:0000256" key="4">
    <source>
        <dbReference type="ARBA" id="ARBA00023015"/>
    </source>
</evidence>
<evidence type="ECO:0000256" key="6">
    <source>
        <dbReference type="ARBA" id="ARBA00023163"/>
    </source>
</evidence>
<sequence length="182" mass="19996">MEEHVTETAPHPFDPAIEILLDRAEQFCADRRTRLTDIRRLVLGLILQSSTPVGAYDLLDRLRDQHRGAAPPTVYRALDFLADQGLIHRIERLAAFVGCGHMLECDHGGHCGHRAQFLICKRCGATQELEDRRIGEALSDAAARAGFAVEQSTIEIEGICAACRTMPEDAGSKLRAVAPRVG</sequence>
<name>A0A0D6MHQ0_9PROT</name>
<organism evidence="9 10">
    <name type="scientific">Tanticharoenia sakaeratensis NBRC 103193</name>
    <dbReference type="NCBI Taxonomy" id="1231623"/>
    <lineage>
        <taxon>Bacteria</taxon>
        <taxon>Pseudomonadati</taxon>
        <taxon>Pseudomonadota</taxon>
        <taxon>Alphaproteobacteria</taxon>
        <taxon>Acetobacterales</taxon>
        <taxon>Acetobacteraceae</taxon>
        <taxon>Tanticharoenia</taxon>
    </lineage>
</organism>
<evidence type="ECO:0000313" key="10">
    <source>
        <dbReference type="Proteomes" id="UP000032679"/>
    </source>
</evidence>
<dbReference type="PANTHER" id="PTHR33202">
    <property type="entry name" value="ZINC UPTAKE REGULATION PROTEIN"/>
    <property type="match status" value="1"/>
</dbReference>
<dbReference type="InterPro" id="IPR002481">
    <property type="entry name" value="FUR"/>
</dbReference>
<feature type="binding site" evidence="8">
    <location>
        <position position="110"/>
    </location>
    <ligand>
        <name>Fe cation</name>
        <dbReference type="ChEBI" id="CHEBI:24875"/>
    </ligand>
</feature>
<evidence type="ECO:0000256" key="8">
    <source>
        <dbReference type="PIRSR" id="PIRSR602481-2"/>
    </source>
</evidence>
<dbReference type="AlphaFoldDB" id="A0A0D6MHQ0"/>
<dbReference type="GO" id="GO:1900376">
    <property type="term" value="P:regulation of secondary metabolite biosynthetic process"/>
    <property type="evidence" value="ECO:0007669"/>
    <property type="project" value="TreeGrafter"/>
</dbReference>
<dbReference type="InterPro" id="IPR036390">
    <property type="entry name" value="WH_DNA-bd_sf"/>
</dbReference>
<keyword evidence="6" id="KW-0804">Transcription</keyword>
<dbReference type="GO" id="GO:0000976">
    <property type="term" value="F:transcription cis-regulatory region binding"/>
    <property type="evidence" value="ECO:0007669"/>
    <property type="project" value="TreeGrafter"/>
</dbReference>
<comment type="cofactor">
    <cofactor evidence="7">
        <name>Zn(2+)</name>
        <dbReference type="ChEBI" id="CHEBI:29105"/>
    </cofactor>
    <text evidence="7">Binds 1 zinc ion per subunit.</text>
</comment>
<evidence type="ECO:0000256" key="1">
    <source>
        <dbReference type="ARBA" id="ARBA00007957"/>
    </source>
</evidence>
<keyword evidence="4" id="KW-0805">Transcription regulation</keyword>
<keyword evidence="3 7" id="KW-0862">Zinc</keyword>
<evidence type="ECO:0000256" key="7">
    <source>
        <dbReference type="PIRSR" id="PIRSR602481-1"/>
    </source>
</evidence>
<comment type="similarity">
    <text evidence="1">Belongs to the Fur family.</text>
</comment>
<feature type="binding site" evidence="7">
    <location>
        <position position="160"/>
    </location>
    <ligand>
        <name>Zn(2+)</name>
        <dbReference type="ChEBI" id="CHEBI:29105"/>
    </ligand>
</feature>
<evidence type="ECO:0000256" key="3">
    <source>
        <dbReference type="ARBA" id="ARBA00022833"/>
    </source>
</evidence>
<reference evidence="9 10" key="1">
    <citation type="submission" date="2012-10" db="EMBL/GenBank/DDBJ databases">
        <title>Genome sequencing of Tanticharoenia sakaeratensis NBRC 103193.</title>
        <authorList>
            <person name="Azuma Y."/>
            <person name="Hadano H."/>
            <person name="Hirakawa H."/>
            <person name="Matsushita K."/>
        </authorList>
    </citation>
    <scope>NUCLEOTIDE SEQUENCE [LARGE SCALE GENOMIC DNA]</scope>
    <source>
        <strain evidence="9 10">NBRC 103193</strain>
    </source>
</reference>
<dbReference type="InterPro" id="IPR036388">
    <property type="entry name" value="WH-like_DNA-bd_sf"/>
</dbReference>
<dbReference type="STRING" id="1231623.Tasa_007_024"/>
<dbReference type="Gene3D" id="1.10.10.10">
    <property type="entry name" value="Winged helix-like DNA-binding domain superfamily/Winged helix DNA-binding domain"/>
    <property type="match status" value="1"/>
</dbReference>
<dbReference type="InterPro" id="IPR043135">
    <property type="entry name" value="Fur_C"/>
</dbReference>
<dbReference type="GO" id="GO:0045892">
    <property type="term" value="P:negative regulation of DNA-templated transcription"/>
    <property type="evidence" value="ECO:0007669"/>
    <property type="project" value="TreeGrafter"/>
</dbReference>
<evidence type="ECO:0000256" key="2">
    <source>
        <dbReference type="ARBA" id="ARBA00022491"/>
    </source>
</evidence>
<feature type="binding site" evidence="7">
    <location>
        <position position="123"/>
    </location>
    <ligand>
        <name>Zn(2+)</name>
        <dbReference type="ChEBI" id="CHEBI:29105"/>
    </ligand>
</feature>
<protein>
    <submittedName>
        <fullName evidence="9">Regulator protein</fullName>
    </submittedName>
</protein>
<proteinExistence type="inferred from homology"/>
<dbReference type="PANTHER" id="PTHR33202:SF6">
    <property type="entry name" value="ZINC UPTAKE REGULATION PROTEIN"/>
    <property type="match status" value="1"/>
</dbReference>
<keyword evidence="2" id="KW-0678">Repressor</keyword>
<comment type="caution">
    <text evidence="9">The sequence shown here is derived from an EMBL/GenBank/DDBJ whole genome shotgun (WGS) entry which is preliminary data.</text>
</comment>
<dbReference type="EMBL" id="BALE01000007">
    <property type="protein sequence ID" value="GAN53179.1"/>
    <property type="molecule type" value="Genomic_DNA"/>
</dbReference>
<evidence type="ECO:0000313" key="9">
    <source>
        <dbReference type="EMBL" id="GAN53179.1"/>
    </source>
</evidence>
<evidence type="ECO:0000256" key="5">
    <source>
        <dbReference type="ARBA" id="ARBA00023125"/>
    </source>
</evidence>
<comment type="cofactor">
    <cofactor evidence="8">
        <name>Mn(2+)</name>
        <dbReference type="ChEBI" id="CHEBI:29035"/>
    </cofactor>
    <cofactor evidence="8">
        <name>Fe(2+)</name>
        <dbReference type="ChEBI" id="CHEBI:29033"/>
    </cofactor>
    <text evidence="8">Binds 1 Mn(2+) or Fe(2+) ion per subunit.</text>
</comment>
<feature type="binding site" evidence="7">
    <location>
        <position position="163"/>
    </location>
    <ligand>
        <name>Zn(2+)</name>
        <dbReference type="ChEBI" id="CHEBI:29105"/>
    </ligand>
</feature>
<keyword evidence="7" id="KW-0479">Metal-binding</keyword>
<keyword evidence="10" id="KW-1185">Reference proteome</keyword>
<dbReference type="CDD" id="cd07153">
    <property type="entry name" value="Fur_like"/>
    <property type="match status" value="1"/>
</dbReference>
<keyword evidence="8" id="KW-0408">Iron</keyword>
<dbReference type="Pfam" id="PF01475">
    <property type="entry name" value="FUR"/>
    <property type="match status" value="1"/>
</dbReference>
<accession>A0A0D6MHQ0</accession>
<gene>
    <name evidence="9" type="ORF">Tasa_007_024</name>
</gene>
<keyword evidence="5" id="KW-0238">DNA-binding</keyword>
<dbReference type="SUPFAM" id="SSF46785">
    <property type="entry name" value="Winged helix' DNA-binding domain"/>
    <property type="match status" value="1"/>
</dbReference>
<dbReference type="Gene3D" id="3.30.1490.190">
    <property type="match status" value="1"/>
</dbReference>
<dbReference type="GO" id="GO:0003700">
    <property type="term" value="F:DNA-binding transcription factor activity"/>
    <property type="evidence" value="ECO:0007669"/>
    <property type="project" value="InterPro"/>
</dbReference>